<evidence type="ECO:0000256" key="2">
    <source>
        <dbReference type="ARBA" id="ARBA00023157"/>
    </source>
</evidence>
<evidence type="ECO:0000313" key="9">
    <source>
        <dbReference type="Proteomes" id="UP001233999"/>
    </source>
</evidence>
<evidence type="ECO:0000313" key="8">
    <source>
        <dbReference type="EMBL" id="KAJ9596094.1"/>
    </source>
</evidence>
<gene>
    <name evidence="8" type="ORF">L9F63_012678</name>
</gene>
<dbReference type="InterPro" id="IPR001254">
    <property type="entry name" value="Trypsin_dom"/>
</dbReference>
<dbReference type="SUPFAM" id="SSF50494">
    <property type="entry name" value="Trypsin-like serine proteases"/>
    <property type="match status" value="1"/>
</dbReference>
<dbReference type="CDD" id="cd00190">
    <property type="entry name" value="Tryp_SPc"/>
    <property type="match status" value="1"/>
</dbReference>
<proteinExistence type="inferred from homology"/>
<keyword evidence="2" id="KW-1015">Disulfide bond</keyword>
<dbReference type="InterPro" id="IPR043504">
    <property type="entry name" value="Peptidase_S1_PA_chymotrypsin"/>
</dbReference>
<keyword evidence="5" id="KW-0645">Protease</keyword>
<dbReference type="GO" id="GO:0004252">
    <property type="term" value="F:serine-type endopeptidase activity"/>
    <property type="evidence" value="ECO:0007669"/>
    <property type="project" value="InterPro"/>
</dbReference>
<dbReference type="InterPro" id="IPR018114">
    <property type="entry name" value="TRYPSIN_HIS"/>
</dbReference>
<comment type="similarity">
    <text evidence="4">Belongs to the peptidase S1 family. CLIP subfamily.</text>
</comment>
<protein>
    <recommendedName>
        <fullName evidence="7">Peptidase S1 domain-containing protein</fullName>
    </recommendedName>
</protein>
<evidence type="ECO:0000256" key="4">
    <source>
        <dbReference type="ARBA" id="ARBA00024195"/>
    </source>
</evidence>
<evidence type="ECO:0000259" key="7">
    <source>
        <dbReference type="PROSITE" id="PS50240"/>
    </source>
</evidence>
<reference evidence="8" key="1">
    <citation type="journal article" date="2023" name="IScience">
        <title>Live-bearing cockroach genome reveals convergent evolutionary mechanisms linked to viviparity in insects and beyond.</title>
        <authorList>
            <person name="Fouks B."/>
            <person name="Harrison M.C."/>
            <person name="Mikhailova A.A."/>
            <person name="Marchal E."/>
            <person name="English S."/>
            <person name="Carruthers M."/>
            <person name="Jennings E.C."/>
            <person name="Chiamaka E.L."/>
            <person name="Frigard R.A."/>
            <person name="Pippel M."/>
            <person name="Attardo G.M."/>
            <person name="Benoit J.B."/>
            <person name="Bornberg-Bauer E."/>
            <person name="Tobe S.S."/>
        </authorList>
    </citation>
    <scope>NUCLEOTIDE SEQUENCE</scope>
    <source>
        <strain evidence="8">Stay&amp;Tobe</strain>
    </source>
</reference>
<comment type="caution">
    <text evidence="8">The sequence shown here is derived from an EMBL/GenBank/DDBJ whole genome shotgun (WGS) entry which is preliminary data.</text>
</comment>
<keyword evidence="1 6" id="KW-0732">Signal</keyword>
<keyword evidence="5" id="KW-0378">Hydrolase</keyword>
<sequence>ETAMLGQKAFIFISLLTTINARTHKDPALHPKWSLFDDEVCGTREIDRIIGGKDAELGSFPWIVRIGYITPNSTKEPMFRCGAVLVSKLYVVSAAHCVTNLPFHLTVGAIRLGEHNTMTDPDCENDVCADPVQDYRPAQIIAHDNYGNPSFKNDISLIRLDRPVKFTDYVKPICMIRGEQMDKQYIGETSEVAGWGIYDIENPKPSVILQTIKLPIVENEKCVDAFKKHADIGPTQMCVGGMIGEDSCGGDSGGPLMKVDVVGRKEPRYYLIGIVSFGAKRCGASTMPGVYTRIANYMNWIMDHMHP</sequence>
<dbReference type="PRINTS" id="PR00722">
    <property type="entry name" value="CHYMOTRYPSIN"/>
</dbReference>
<dbReference type="GO" id="GO:0006508">
    <property type="term" value="P:proteolysis"/>
    <property type="evidence" value="ECO:0007669"/>
    <property type="project" value="UniProtKB-KW"/>
</dbReference>
<evidence type="ECO:0000256" key="5">
    <source>
        <dbReference type="RuleBase" id="RU363034"/>
    </source>
</evidence>
<reference evidence="8" key="2">
    <citation type="submission" date="2023-05" db="EMBL/GenBank/DDBJ databases">
        <authorList>
            <person name="Fouks B."/>
        </authorList>
    </citation>
    <scope>NUCLEOTIDE SEQUENCE</scope>
    <source>
        <strain evidence="8">Stay&amp;Tobe</strain>
        <tissue evidence="8">Testes</tissue>
    </source>
</reference>
<dbReference type="EMBL" id="JASPKZ010002294">
    <property type="protein sequence ID" value="KAJ9596094.1"/>
    <property type="molecule type" value="Genomic_DNA"/>
</dbReference>
<keyword evidence="3" id="KW-0325">Glycoprotein</keyword>
<evidence type="ECO:0000256" key="1">
    <source>
        <dbReference type="ARBA" id="ARBA00022729"/>
    </source>
</evidence>
<evidence type="ECO:0000256" key="6">
    <source>
        <dbReference type="SAM" id="SignalP"/>
    </source>
</evidence>
<feature type="signal peptide" evidence="6">
    <location>
        <begin position="1"/>
        <end position="21"/>
    </location>
</feature>
<dbReference type="PROSITE" id="PS00135">
    <property type="entry name" value="TRYPSIN_SER"/>
    <property type="match status" value="1"/>
</dbReference>
<dbReference type="InterPro" id="IPR001314">
    <property type="entry name" value="Peptidase_S1A"/>
</dbReference>
<dbReference type="AlphaFoldDB" id="A0AAD8ABL6"/>
<dbReference type="Proteomes" id="UP001233999">
    <property type="component" value="Unassembled WGS sequence"/>
</dbReference>
<feature type="non-terminal residue" evidence="8">
    <location>
        <position position="1"/>
    </location>
</feature>
<accession>A0AAD8ABL6</accession>
<feature type="chain" id="PRO_5042198854" description="Peptidase S1 domain-containing protein" evidence="6">
    <location>
        <begin position="22"/>
        <end position="307"/>
    </location>
</feature>
<dbReference type="PROSITE" id="PS50240">
    <property type="entry name" value="TRYPSIN_DOM"/>
    <property type="match status" value="1"/>
</dbReference>
<feature type="domain" description="Peptidase S1" evidence="7">
    <location>
        <begin position="49"/>
        <end position="306"/>
    </location>
</feature>
<dbReference type="PANTHER" id="PTHR24252:SF7">
    <property type="entry name" value="HYALIN"/>
    <property type="match status" value="1"/>
</dbReference>
<organism evidence="8 9">
    <name type="scientific">Diploptera punctata</name>
    <name type="common">Pacific beetle cockroach</name>
    <dbReference type="NCBI Taxonomy" id="6984"/>
    <lineage>
        <taxon>Eukaryota</taxon>
        <taxon>Metazoa</taxon>
        <taxon>Ecdysozoa</taxon>
        <taxon>Arthropoda</taxon>
        <taxon>Hexapoda</taxon>
        <taxon>Insecta</taxon>
        <taxon>Pterygota</taxon>
        <taxon>Neoptera</taxon>
        <taxon>Polyneoptera</taxon>
        <taxon>Dictyoptera</taxon>
        <taxon>Blattodea</taxon>
        <taxon>Blaberoidea</taxon>
        <taxon>Blaberidae</taxon>
        <taxon>Diplopterinae</taxon>
        <taxon>Diploptera</taxon>
    </lineage>
</organism>
<dbReference type="Gene3D" id="2.40.10.10">
    <property type="entry name" value="Trypsin-like serine proteases"/>
    <property type="match status" value="3"/>
</dbReference>
<dbReference type="SMART" id="SM00020">
    <property type="entry name" value="Tryp_SPc"/>
    <property type="match status" value="1"/>
</dbReference>
<dbReference type="PROSITE" id="PS00134">
    <property type="entry name" value="TRYPSIN_HIS"/>
    <property type="match status" value="1"/>
</dbReference>
<dbReference type="Pfam" id="PF00089">
    <property type="entry name" value="Trypsin"/>
    <property type="match status" value="1"/>
</dbReference>
<name>A0AAD8ABL6_DIPPU</name>
<dbReference type="InterPro" id="IPR033116">
    <property type="entry name" value="TRYPSIN_SER"/>
</dbReference>
<dbReference type="PANTHER" id="PTHR24252">
    <property type="entry name" value="ACROSIN-RELATED"/>
    <property type="match status" value="1"/>
</dbReference>
<evidence type="ECO:0000256" key="3">
    <source>
        <dbReference type="ARBA" id="ARBA00023180"/>
    </source>
</evidence>
<keyword evidence="5" id="KW-0720">Serine protease</keyword>
<keyword evidence="9" id="KW-1185">Reference proteome</keyword>
<dbReference type="FunFam" id="2.40.10.10:FF:000028">
    <property type="entry name" value="Serine protease easter"/>
    <property type="match status" value="1"/>
</dbReference>
<dbReference type="InterPro" id="IPR009003">
    <property type="entry name" value="Peptidase_S1_PA"/>
</dbReference>